<feature type="signal peptide" evidence="1">
    <location>
        <begin position="1"/>
        <end position="26"/>
    </location>
</feature>
<evidence type="ECO:0000256" key="1">
    <source>
        <dbReference type="SAM" id="SignalP"/>
    </source>
</evidence>
<dbReference type="AlphaFoldDB" id="A0A518HIM4"/>
<evidence type="ECO:0000313" key="3">
    <source>
        <dbReference type="Proteomes" id="UP000319004"/>
    </source>
</evidence>
<dbReference type="Proteomes" id="UP000319004">
    <property type="component" value="Chromosome"/>
</dbReference>
<evidence type="ECO:0008006" key="4">
    <source>
        <dbReference type="Google" id="ProtNLM"/>
    </source>
</evidence>
<feature type="chain" id="PRO_5021749283" description="Lipocalin-like domain-containing protein" evidence="1">
    <location>
        <begin position="27"/>
        <end position="150"/>
    </location>
</feature>
<dbReference type="EMBL" id="CP037423">
    <property type="protein sequence ID" value="QDV40698.1"/>
    <property type="molecule type" value="Genomic_DNA"/>
</dbReference>
<dbReference type="RefSeq" id="WP_145384524.1">
    <property type="nucleotide sequence ID" value="NZ_CP037423.1"/>
</dbReference>
<organism evidence="2 3">
    <name type="scientific">Stieleria neptunia</name>
    <dbReference type="NCBI Taxonomy" id="2527979"/>
    <lineage>
        <taxon>Bacteria</taxon>
        <taxon>Pseudomonadati</taxon>
        <taxon>Planctomycetota</taxon>
        <taxon>Planctomycetia</taxon>
        <taxon>Pirellulales</taxon>
        <taxon>Pirellulaceae</taxon>
        <taxon>Stieleria</taxon>
    </lineage>
</organism>
<proteinExistence type="predicted"/>
<gene>
    <name evidence="2" type="ORF">Enr13x_05340</name>
</gene>
<evidence type="ECO:0000313" key="2">
    <source>
        <dbReference type="EMBL" id="QDV40698.1"/>
    </source>
</evidence>
<dbReference type="OrthoDB" id="290436at2"/>
<name>A0A518HIM4_9BACT</name>
<accession>A0A518HIM4</accession>
<protein>
    <recommendedName>
        <fullName evidence="4">Lipocalin-like domain-containing protein</fullName>
    </recommendedName>
</protein>
<keyword evidence="3" id="KW-1185">Reference proteome</keyword>
<reference evidence="2 3" key="1">
    <citation type="submission" date="2019-03" db="EMBL/GenBank/DDBJ databases">
        <title>Deep-cultivation of Planctomycetes and their phenomic and genomic characterization uncovers novel biology.</title>
        <authorList>
            <person name="Wiegand S."/>
            <person name="Jogler M."/>
            <person name="Boedeker C."/>
            <person name="Pinto D."/>
            <person name="Vollmers J."/>
            <person name="Rivas-Marin E."/>
            <person name="Kohn T."/>
            <person name="Peeters S.H."/>
            <person name="Heuer A."/>
            <person name="Rast P."/>
            <person name="Oberbeckmann S."/>
            <person name="Bunk B."/>
            <person name="Jeske O."/>
            <person name="Meyerdierks A."/>
            <person name="Storesund J.E."/>
            <person name="Kallscheuer N."/>
            <person name="Luecker S."/>
            <person name="Lage O.M."/>
            <person name="Pohl T."/>
            <person name="Merkel B.J."/>
            <person name="Hornburger P."/>
            <person name="Mueller R.-W."/>
            <person name="Bruemmer F."/>
            <person name="Labrenz M."/>
            <person name="Spormann A.M."/>
            <person name="Op den Camp H."/>
            <person name="Overmann J."/>
            <person name="Amann R."/>
            <person name="Jetten M.S.M."/>
            <person name="Mascher T."/>
            <person name="Medema M.H."/>
            <person name="Devos D.P."/>
            <person name="Kaster A.-K."/>
            <person name="Ovreas L."/>
            <person name="Rohde M."/>
            <person name="Galperin M.Y."/>
            <person name="Jogler C."/>
        </authorList>
    </citation>
    <scope>NUCLEOTIDE SEQUENCE [LARGE SCALE GENOMIC DNA]</scope>
    <source>
        <strain evidence="2 3">Enr13</strain>
    </source>
</reference>
<keyword evidence="1" id="KW-0732">Signal</keyword>
<sequence length="150" mass="16289" precursor="true">MKRMTCISFASAIFLSALLAPSTALADEGTKESNTKPEKMLIGAWRLKAAKTPGSPSGIGTRLKLFTGTHWCVIQPDPDSGNIVFQHGGHYSFDGTVLSETIDFAGESTSSLIGRTFKHKLKISKDSLEQIDPDGVFNETWVREKAAKSK</sequence>
<dbReference type="KEGG" id="snep:Enr13x_05340"/>